<accession>A0A6A6DYL9</accession>
<reference evidence="1" key="1">
    <citation type="journal article" date="2020" name="Stud. Mycol.">
        <title>101 Dothideomycetes genomes: a test case for predicting lifestyles and emergence of pathogens.</title>
        <authorList>
            <person name="Haridas S."/>
            <person name="Albert R."/>
            <person name="Binder M."/>
            <person name="Bloem J."/>
            <person name="Labutti K."/>
            <person name="Salamov A."/>
            <person name="Andreopoulos B."/>
            <person name="Baker S."/>
            <person name="Barry K."/>
            <person name="Bills G."/>
            <person name="Bluhm B."/>
            <person name="Cannon C."/>
            <person name="Castanera R."/>
            <person name="Culley D."/>
            <person name="Daum C."/>
            <person name="Ezra D."/>
            <person name="Gonzalez J."/>
            <person name="Henrissat B."/>
            <person name="Kuo A."/>
            <person name="Liang C."/>
            <person name="Lipzen A."/>
            <person name="Lutzoni F."/>
            <person name="Magnuson J."/>
            <person name="Mondo S."/>
            <person name="Nolan M."/>
            <person name="Ohm R."/>
            <person name="Pangilinan J."/>
            <person name="Park H.-J."/>
            <person name="Ramirez L."/>
            <person name="Alfaro M."/>
            <person name="Sun H."/>
            <person name="Tritt A."/>
            <person name="Yoshinaga Y."/>
            <person name="Zwiers L.-H."/>
            <person name="Turgeon B."/>
            <person name="Goodwin S."/>
            <person name="Spatafora J."/>
            <person name="Crous P."/>
            <person name="Grigoriev I."/>
        </authorList>
    </citation>
    <scope>NUCLEOTIDE SEQUENCE</scope>
    <source>
        <strain evidence="1">CBS 207.26</strain>
    </source>
</reference>
<name>A0A6A6DYL9_9PEZI</name>
<organism evidence="1 2">
    <name type="scientific">Zopfia rhizophila CBS 207.26</name>
    <dbReference type="NCBI Taxonomy" id="1314779"/>
    <lineage>
        <taxon>Eukaryota</taxon>
        <taxon>Fungi</taxon>
        <taxon>Dikarya</taxon>
        <taxon>Ascomycota</taxon>
        <taxon>Pezizomycotina</taxon>
        <taxon>Dothideomycetes</taxon>
        <taxon>Dothideomycetes incertae sedis</taxon>
        <taxon>Zopfiaceae</taxon>
        <taxon>Zopfia</taxon>
    </lineage>
</organism>
<evidence type="ECO:0000313" key="1">
    <source>
        <dbReference type="EMBL" id="KAF2184654.1"/>
    </source>
</evidence>
<evidence type="ECO:0008006" key="3">
    <source>
        <dbReference type="Google" id="ProtNLM"/>
    </source>
</evidence>
<protein>
    <recommendedName>
        <fullName evidence="3">Protein kinase domain-containing protein</fullName>
    </recommendedName>
</protein>
<dbReference type="EMBL" id="ML994637">
    <property type="protein sequence ID" value="KAF2184654.1"/>
    <property type="molecule type" value="Genomic_DNA"/>
</dbReference>
<keyword evidence="2" id="KW-1185">Reference proteome</keyword>
<proteinExistence type="predicted"/>
<dbReference type="OrthoDB" id="248923at2759"/>
<dbReference type="Proteomes" id="UP000800200">
    <property type="component" value="Unassembled WGS sequence"/>
</dbReference>
<sequence>MDEDGRWTNIGANGRVFAFEIYEEYRSFPHEKKVNKFARKRVETTKFITHLEKANLQNVQNYNDKHIVKLTKADSLDNTINLIFPPAKTNLDHLLRDPEFDYASSRGGQLEACDAWKQLLGIAKALSKIAGVLSDVAPAGSSREIFVSQRYGLPLRSKASQHIDRRRWHMAHYRFRTDDLYIR</sequence>
<evidence type="ECO:0000313" key="2">
    <source>
        <dbReference type="Proteomes" id="UP000800200"/>
    </source>
</evidence>
<gene>
    <name evidence="1" type="ORF">K469DRAFT_781263</name>
</gene>
<dbReference type="AlphaFoldDB" id="A0A6A6DYL9"/>